<gene>
    <name evidence="6" type="ORF">DDB_G0269840</name>
</gene>
<dbReference type="GO" id="GO:0016020">
    <property type="term" value="C:membrane"/>
    <property type="evidence" value="ECO:0007669"/>
    <property type="project" value="UniProtKB-SubCell"/>
</dbReference>
<feature type="compositionally biased region" description="Low complexity" evidence="3">
    <location>
        <begin position="188"/>
        <end position="223"/>
    </location>
</feature>
<dbReference type="EMBL" id="AAFI02000005">
    <property type="protein sequence ID" value="EAL72270.1"/>
    <property type="molecule type" value="Genomic_DNA"/>
</dbReference>
<dbReference type="FunCoup" id="Q55CZ7">
    <property type="interactions" value="131"/>
</dbReference>
<name>Q55CZ7_DICDI</name>
<dbReference type="eggNOG" id="ENOG502RBQS">
    <property type="taxonomic scope" value="Eukaryota"/>
</dbReference>
<feature type="domain" description="VASt" evidence="5">
    <location>
        <begin position="1"/>
        <end position="174"/>
    </location>
</feature>
<dbReference type="InterPro" id="IPR031968">
    <property type="entry name" value="VASt"/>
</dbReference>
<organism evidence="6 7">
    <name type="scientific">Dictyostelium discoideum</name>
    <name type="common">Social amoeba</name>
    <dbReference type="NCBI Taxonomy" id="44689"/>
    <lineage>
        <taxon>Eukaryota</taxon>
        <taxon>Amoebozoa</taxon>
        <taxon>Evosea</taxon>
        <taxon>Eumycetozoa</taxon>
        <taxon>Dictyostelia</taxon>
        <taxon>Dictyosteliales</taxon>
        <taxon>Dictyosteliaceae</taxon>
        <taxon>Dictyostelium</taxon>
    </lineage>
</organism>
<dbReference type="PROSITE" id="PS51778">
    <property type="entry name" value="VAST"/>
    <property type="match status" value="1"/>
</dbReference>
<dbReference type="VEuPathDB" id="AmoebaDB:DDB_G0269840"/>
<comment type="subcellular location">
    <subcellularLocation>
        <location evidence="1">Membrane</location>
    </subcellularLocation>
</comment>
<feature type="region of interest" description="Disordered" evidence="3">
    <location>
        <begin position="427"/>
        <end position="447"/>
    </location>
</feature>
<evidence type="ECO:0000256" key="1">
    <source>
        <dbReference type="ARBA" id="ARBA00004370"/>
    </source>
</evidence>
<evidence type="ECO:0000313" key="7">
    <source>
        <dbReference type="Proteomes" id="UP000002195"/>
    </source>
</evidence>
<feature type="compositionally biased region" description="Acidic residues" evidence="3">
    <location>
        <begin position="322"/>
        <end position="343"/>
    </location>
</feature>
<comment type="caution">
    <text evidence="6">The sequence shown here is derived from an EMBL/GenBank/DDBJ whole genome shotgun (WGS) entry which is preliminary data.</text>
</comment>
<feature type="compositionally biased region" description="Low complexity" evidence="3">
    <location>
        <begin position="242"/>
        <end position="274"/>
    </location>
</feature>
<evidence type="ECO:0000313" key="6">
    <source>
        <dbReference type="EMBL" id="EAL72270.1"/>
    </source>
</evidence>
<dbReference type="Proteomes" id="UP000002195">
    <property type="component" value="Unassembled WGS sequence"/>
</dbReference>
<sequence>MKILNLEEEFRISVETFFTFFFENANFKQKYHSSRGDNQIEVKAWTPTSDNRYTREVSFCSFISNNPVINRLVGDKAKVKEVQHYKYIENGSLYVSSETFFDGSSIGKSFSSVSEWTVSPISNPLPGCKVVIVVKNNYNGSMFKGVLENWVHDTTEDSFKQWLTLVRQQVEEYEKNEQLKRITPTPVKNNNNNNNNTNNKVKSSNNNNNNNSNNNNNNNSKKNITNYIDEDDEIMVDENQKSNKQQQQQQKYNDSNSVQHINSLNGNNNNNNSNGEEDFSDSELSDISRKAPSHLDFNSDDDDEDNLRKNNNNNNNNGNENFNEEEENEEDDEEDEDDFDYDDIQSTSDDKFYDSNDVWQISNNNNNSNNERLRNTRSKKDIKNFMININNDISHLKSIIEVNHNRLFGLEDAFTQIQKTNTTIITTQRSSPPLNHNNNSNNNNNNNNTTAAPLLTNTTMVDNTYLTKLEECVKNIQEDEIRTREKQKEWIEKISELERKLNSIGTAQSRSILWVNILALIFFLIGWPIVAKKLWKSLAPFLTTLLTRK</sequence>
<accession>Q55CZ7</accession>
<feature type="compositionally biased region" description="Acidic residues" evidence="3">
    <location>
        <begin position="275"/>
        <end position="284"/>
    </location>
</feature>
<dbReference type="dictyBase" id="DDB_G0269840"/>
<keyword evidence="2 4" id="KW-0472">Membrane</keyword>
<evidence type="ECO:0000256" key="4">
    <source>
        <dbReference type="SAM" id="Phobius"/>
    </source>
</evidence>
<evidence type="ECO:0000259" key="5">
    <source>
        <dbReference type="PROSITE" id="PS51778"/>
    </source>
</evidence>
<feature type="transmembrane region" description="Helical" evidence="4">
    <location>
        <begin position="511"/>
        <end position="530"/>
    </location>
</feature>
<keyword evidence="4" id="KW-0812">Transmembrane</keyword>
<protein>
    <recommendedName>
        <fullName evidence="5">VASt domain-containing protein</fullName>
    </recommendedName>
</protein>
<keyword evidence="4" id="KW-1133">Transmembrane helix</keyword>
<dbReference type="HOGENOM" id="CLU_496477_0_0_1"/>
<dbReference type="AlphaFoldDB" id="Q55CZ7"/>
<evidence type="ECO:0000256" key="2">
    <source>
        <dbReference type="ARBA" id="ARBA00023136"/>
    </source>
</evidence>
<dbReference type="RefSeq" id="XP_646334.1">
    <property type="nucleotide sequence ID" value="XM_641242.1"/>
</dbReference>
<dbReference type="GlyGen" id="Q55CZ7">
    <property type="glycosylation" value="1 site"/>
</dbReference>
<proteinExistence type="predicted"/>
<reference evidence="6 7" key="1">
    <citation type="journal article" date="2005" name="Nature">
        <title>The genome of the social amoeba Dictyostelium discoideum.</title>
        <authorList>
            <consortium name="The Dictyostelium discoideum Sequencing Consortium"/>
            <person name="Eichinger L."/>
            <person name="Pachebat J.A."/>
            <person name="Glockner G."/>
            <person name="Rajandream M.A."/>
            <person name="Sucgang R."/>
            <person name="Berriman M."/>
            <person name="Song J."/>
            <person name="Olsen R."/>
            <person name="Szafranski K."/>
            <person name="Xu Q."/>
            <person name="Tunggal B."/>
            <person name="Kummerfeld S."/>
            <person name="Madera M."/>
            <person name="Konfortov B.A."/>
            <person name="Rivero F."/>
            <person name="Bankier A.T."/>
            <person name="Lehmann R."/>
            <person name="Hamlin N."/>
            <person name="Davies R."/>
            <person name="Gaudet P."/>
            <person name="Fey P."/>
            <person name="Pilcher K."/>
            <person name="Chen G."/>
            <person name="Saunders D."/>
            <person name="Sodergren E."/>
            <person name="Davis P."/>
            <person name="Kerhornou A."/>
            <person name="Nie X."/>
            <person name="Hall N."/>
            <person name="Anjard C."/>
            <person name="Hemphill L."/>
            <person name="Bason N."/>
            <person name="Farbrother P."/>
            <person name="Desany B."/>
            <person name="Just E."/>
            <person name="Morio T."/>
            <person name="Rost R."/>
            <person name="Churcher C."/>
            <person name="Cooper J."/>
            <person name="Haydock S."/>
            <person name="van Driessche N."/>
            <person name="Cronin A."/>
            <person name="Goodhead I."/>
            <person name="Muzny D."/>
            <person name="Mourier T."/>
            <person name="Pain A."/>
            <person name="Lu M."/>
            <person name="Harper D."/>
            <person name="Lindsay R."/>
            <person name="Hauser H."/>
            <person name="James K."/>
            <person name="Quiles M."/>
            <person name="Madan Babu M."/>
            <person name="Saito T."/>
            <person name="Buchrieser C."/>
            <person name="Wardroper A."/>
            <person name="Felder M."/>
            <person name="Thangavelu M."/>
            <person name="Johnson D."/>
            <person name="Knights A."/>
            <person name="Loulseged H."/>
            <person name="Mungall K."/>
            <person name="Oliver K."/>
            <person name="Price C."/>
            <person name="Quail M.A."/>
            <person name="Urushihara H."/>
            <person name="Hernandez J."/>
            <person name="Rabbinowitsch E."/>
            <person name="Steffen D."/>
            <person name="Sanders M."/>
            <person name="Ma J."/>
            <person name="Kohara Y."/>
            <person name="Sharp S."/>
            <person name="Simmonds M."/>
            <person name="Spiegler S."/>
            <person name="Tivey A."/>
            <person name="Sugano S."/>
            <person name="White B."/>
            <person name="Walker D."/>
            <person name="Woodward J."/>
            <person name="Winckler T."/>
            <person name="Tanaka Y."/>
            <person name="Shaulsky G."/>
            <person name="Schleicher M."/>
            <person name="Weinstock G."/>
            <person name="Rosenthal A."/>
            <person name="Cox E.C."/>
            <person name="Chisholm R.L."/>
            <person name="Gibbs R."/>
            <person name="Loomis W.F."/>
            <person name="Platzer M."/>
            <person name="Kay R.R."/>
            <person name="Williams J."/>
            <person name="Dear P.H."/>
            <person name="Noegel A.A."/>
            <person name="Barrell B."/>
            <person name="Kuspa A."/>
        </authorList>
    </citation>
    <scope>NUCLEOTIDE SEQUENCE [LARGE SCALE GENOMIC DNA]</scope>
    <source>
        <strain evidence="6 7">AX4</strain>
    </source>
</reference>
<dbReference type="PaxDb" id="44689-DDB0190604"/>
<dbReference type="OMA" id="VLENWVH"/>
<dbReference type="SMR" id="Q55CZ7"/>
<keyword evidence="7" id="KW-1185">Reference proteome</keyword>
<feature type="compositionally biased region" description="Low complexity" evidence="3">
    <location>
        <begin position="309"/>
        <end position="321"/>
    </location>
</feature>
<evidence type="ECO:0000256" key="3">
    <source>
        <dbReference type="SAM" id="MobiDB-lite"/>
    </source>
</evidence>
<dbReference type="InParanoid" id="Q55CZ7"/>
<dbReference type="GeneID" id="8617289"/>
<dbReference type="KEGG" id="ddi:DDB_G0269840"/>
<feature type="region of interest" description="Disordered" evidence="3">
    <location>
        <begin position="239"/>
        <end position="373"/>
    </location>
</feature>
<feature type="region of interest" description="Disordered" evidence="3">
    <location>
        <begin position="177"/>
        <end position="224"/>
    </location>
</feature>